<evidence type="ECO:0000256" key="3">
    <source>
        <dbReference type="ARBA" id="ARBA00008703"/>
    </source>
</evidence>
<evidence type="ECO:0000256" key="2">
    <source>
        <dbReference type="ARBA" id="ARBA00001966"/>
    </source>
</evidence>
<evidence type="ECO:0000256" key="9">
    <source>
        <dbReference type="ARBA" id="ARBA00023014"/>
    </source>
</evidence>
<dbReference type="PANTHER" id="PTHR30538">
    <property type="entry name" value="LYSINE 2,3-AMINOMUTASE-RELATED"/>
    <property type="match status" value="1"/>
</dbReference>
<dbReference type="InterPro" id="IPR003739">
    <property type="entry name" value="Lys_aminomutase/Glu_NH3_mut"/>
</dbReference>
<dbReference type="GO" id="GO:0046872">
    <property type="term" value="F:metal ion binding"/>
    <property type="evidence" value="ECO:0007669"/>
    <property type="project" value="UniProtKB-KW"/>
</dbReference>
<keyword evidence="9" id="KW-0411">Iron-sulfur</keyword>
<evidence type="ECO:0000256" key="6">
    <source>
        <dbReference type="ARBA" id="ARBA00022723"/>
    </source>
</evidence>
<dbReference type="SFLD" id="SFLDS00029">
    <property type="entry name" value="Radical_SAM"/>
    <property type="match status" value="1"/>
</dbReference>
<evidence type="ECO:0000256" key="7">
    <source>
        <dbReference type="ARBA" id="ARBA00022898"/>
    </source>
</evidence>
<evidence type="ECO:0000256" key="8">
    <source>
        <dbReference type="ARBA" id="ARBA00023004"/>
    </source>
</evidence>
<keyword evidence="4" id="KW-0004">4Fe-4S</keyword>
<reference evidence="10" key="1">
    <citation type="journal article" date="2020" name="mSystems">
        <title>Genome- and Community-Level Interaction Insights into Carbon Utilization and Element Cycling Functions of Hydrothermarchaeota in Hydrothermal Sediment.</title>
        <authorList>
            <person name="Zhou Z."/>
            <person name="Liu Y."/>
            <person name="Xu W."/>
            <person name="Pan J."/>
            <person name="Luo Z.H."/>
            <person name="Li M."/>
        </authorList>
    </citation>
    <scope>NUCLEOTIDE SEQUENCE [LARGE SCALE GENOMIC DNA]</scope>
    <source>
        <strain evidence="10">SpSt-479</strain>
    </source>
</reference>
<comment type="similarity">
    <text evidence="3">Belongs to the radical SAM superfamily. KamA family.</text>
</comment>
<organism evidence="10">
    <name type="scientific">Ignavibacterium album</name>
    <dbReference type="NCBI Taxonomy" id="591197"/>
    <lineage>
        <taxon>Bacteria</taxon>
        <taxon>Pseudomonadati</taxon>
        <taxon>Ignavibacteriota</taxon>
        <taxon>Ignavibacteria</taxon>
        <taxon>Ignavibacteriales</taxon>
        <taxon>Ignavibacteriaceae</taxon>
        <taxon>Ignavibacterium</taxon>
    </lineage>
</organism>
<comment type="caution">
    <text evidence="10">The sequence shown here is derived from an EMBL/GenBank/DDBJ whole genome shotgun (WGS) entry which is preliminary data.</text>
</comment>
<accession>A0A7V2ZMK9</accession>
<evidence type="ECO:0000256" key="5">
    <source>
        <dbReference type="ARBA" id="ARBA00022691"/>
    </source>
</evidence>
<evidence type="ECO:0000313" key="10">
    <source>
        <dbReference type="EMBL" id="HFI92774.1"/>
    </source>
</evidence>
<proteinExistence type="inferred from homology"/>
<dbReference type="InterPro" id="IPR007197">
    <property type="entry name" value="rSAM"/>
</dbReference>
<evidence type="ECO:0000256" key="4">
    <source>
        <dbReference type="ARBA" id="ARBA00022485"/>
    </source>
</evidence>
<keyword evidence="5" id="KW-0949">S-adenosyl-L-methionine</keyword>
<protein>
    <submittedName>
        <fullName evidence="10">Lysine 2,3-aminomutase</fullName>
    </submittedName>
</protein>
<dbReference type="InterPro" id="IPR058240">
    <property type="entry name" value="rSAM_sf"/>
</dbReference>
<dbReference type="SUPFAM" id="SSF102114">
    <property type="entry name" value="Radical SAM enzymes"/>
    <property type="match status" value="1"/>
</dbReference>
<comment type="cofactor">
    <cofactor evidence="2">
        <name>[4Fe-4S] cluster</name>
        <dbReference type="ChEBI" id="CHEBI:49883"/>
    </cofactor>
</comment>
<gene>
    <name evidence="10" type="ORF">ENS31_14740</name>
</gene>
<name>A0A7V2ZMK9_9BACT</name>
<comment type="cofactor">
    <cofactor evidence="1">
        <name>pyridoxal 5'-phosphate</name>
        <dbReference type="ChEBI" id="CHEBI:597326"/>
    </cofactor>
</comment>
<evidence type="ECO:0000256" key="1">
    <source>
        <dbReference type="ARBA" id="ARBA00001933"/>
    </source>
</evidence>
<dbReference type="AlphaFoldDB" id="A0A7V2ZMK9"/>
<keyword evidence="7" id="KW-0663">Pyridoxal phosphate</keyword>
<dbReference type="GO" id="GO:0003824">
    <property type="term" value="F:catalytic activity"/>
    <property type="evidence" value="ECO:0007669"/>
    <property type="project" value="InterPro"/>
</dbReference>
<dbReference type="GO" id="GO:0051539">
    <property type="term" value="F:4 iron, 4 sulfur cluster binding"/>
    <property type="evidence" value="ECO:0007669"/>
    <property type="project" value="UniProtKB-KW"/>
</dbReference>
<dbReference type="Gene3D" id="3.20.20.70">
    <property type="entry name" value="Aldolase class I"/>
    <property type="match status" value="1"/>
</dbReference>
<keyword evidence="6" id="KW-0479">Metal-binding</keyword>
<dbReference type="SFLD" id="SFLDG01070">
    <property type="entry name" value="PLP-dependent"/>
    <property type="match status" value="1"/>
</dbReference>
<dbReference type="EMBL" id="DSUJ01000011">
    <property type="protein sequence ID" value="HFI92774.1"/>
    <property type="molecule type" value="Genomic_DNA"/>
</dbReference>
<keyword evidence="8" id="KW-0408">Iron</keyword>
<dbReference type="InterPro" id="IPR013785">
    <property type="entry name" value="Aldolase_TIM"/>
</dbReference>
<sequence length="443" mass="51521">MKYISYLLSNFRNIPQIKNLDQQYIDDIEIVGSVLPFKTNNYVVDNLIDWSKVPDDPMFKLTFPQKDMLLPHHYEQIKSVVMNGADKQKIKQVANEIRLQLNPHPAGQLEHNVPMIEGEKAYGMQHKYRETVLFFPRQGQTCHAYCTFCFRWPQFVGMEDLKFASKESELLVNYVREHKEVTDVLFTGGDPLIMKTKHLEAYIRPLLDANLENLKHIRIGSKALAYWPYRFLTDDDADDLLRLFEDVHKAGKHLAYMAHFNHPAELEGYAVEKAIKRILDTGAVIRTQSPVLKHINDDSKIWAEMLRKQVKLGCVPYYMFVARNTGAQHYFSISLIDAWQIFRETYQSVSGICRTLRGPSMSCLPGKVQILGAAEVKDEKVMVFRMIQGRNPDWAARPFFAEYDEEAIWYTDLKPAFGEEKFFFTDELNQMLKPVEAEEFEVE</sequence>
<dbReference type="PANTHER" id="PTHR30538:SF0">
    <property type="entry name" value="L-LYSINE 2,3-AMINOMUTASE AQ_1632-RELATED"/>
    <property type="match status" value="1"/>
</dbReference>